<protein>
    <submittedName>
        <fullName evidence="1">Uncharacterized protein</fullName>
    </submittedName>
</protein>
<keyword evidence="2" id="KW-1185">Reference proteome</keyword>
<sequence length="63" mass="7461">MMEIVVFLALMMALAIAMAYAYYWWVYVVVKRATHDDYVAHAVALYQFTEYLAGNQRRLYDDD</sequence>
<dbReference type="RefSeq" id="YP_164377.1">
    <property type="nucleotide sequence ID" value="NC_006556.1"/>
</dbReference>
<name>Q647C6_9VIRU</name>
<evidence type="ECO:0000313" key="2">
    <source>
        <dbReference type="Proteomes" id="UP000006730"/>
    </source>
</evidence>
<proteinExistence type="predicted"/>
<dbReference type="GeneID" id="5141633"/>
<organism evidence="1 2">
    <name type="scientific">Thermoproteus tenax spherical virus 1</name>
    <dbReference type="NCBI Taxonomy" id="292639"/>
    <lineage>
        <taxon>Viruses</taxon>
        <taxon>Viruses incertae sedis</taxon>
        <taxon>Globuloviridae</taxon>
        <taxon>Alphaglobulovirus</taxon>
        <taxon>Alphaglobulovirus cinderense</taxon>
    </lineage>
</organism>
<accession>Q647C6</accession>
<dbReference type="KEGG" id="vg:5141633"/>
<dbReference type="Proteomes" id="UP000006730">
    <property type="component" value="Segment"/>
</dbReference>
<reference evidence="1 2" key="1">
    <citation type="journal article" date="2006" name="Virology">
        <title>TTSV1, a new virus-like particle isolated from the hyperthermophilic crenarchaeote Thermoproteus tenax.</title>
        <authorList>
            <person name="Ahn D.G."/>
            <person name="Kim S.I."/>
            <person name="Rhee J.K."/>
            <person name="Kim K.P."/>
            <person name="Pan J.G."/>
            <person name="Oh J.W."/>
        </authorList>
    </citation>
    <scope>NUCLEOTIDE SEQUENCE</scope>
</reference>
<evidence type="ECO:0000313" key="1">
    <source>
        <dbReference type="EMBL" id="AAU25986.1"/>
    </source>
</evidence>
<dbReference type="EMBL" id="AY722806">
    <property type="protein sequence ID" value="AAU25986.1"/>
    <property type="molecule type" value="Genomic_DNA"/>
</dbReference>